<dbReference type="AlphaFoldDB" id="A0A382XYK1"/>
<gene>
    <name evidence="1" type="ORF">METZ01_LOCUS428743</name>
</gene>
<feature type="non-terminal residue" evidence="1">
    <location>
        <position position="34"/>
    </location>
</feature>
<protein>
    <submittedName>
        <fullName evidence="1">Uncharacterized protein</fullName>
    </submittedName>
</protein>
<evidence type="ECO:0000313" key="1">
    <source>
        <dbReference type="EMBL" id="SVD75889.1"/>
    </source>
</evidence>
<dbReference type="EMBL" id="UINC01171359">
    <property type="protein sequence ID" value="SVD75889.1"/>
    <property type="molecule type" value="Genomic_DNA"/>
</dbReference>
<feature type="non-terminal residue" evidence="1">
    <location>
        <position position="1"/>
    </location>
</feature>
<proteinExistence type="predicted"/>
<accession>A0A382XYK1</accession>
<sequence length="34" mass="4174">GRAFVRISTCFGKRFAFTRRRRTEKPFRLMLLVR</sequence>
<name>A0A382XYK1_9ZZZZ</name>
<reference evidence="1" key="1">
    <citation type="submission" date="2018-05" db="EMBL/GenBank/DDBJ databases">
        <authorList>
            <person name="Lanie J.A."/>
            <person name="Ng W.-L."/>
            <person name="Kazmierczak K.M."/>
            <person name="Andrzejewski T.M."/>
            <person name="Davidsen T.M."/>
            <person name="Wayne K.J."/>
            <person name="Tettelin H."/>
            <person name="Glass J.I."/>
            <person name="Rusch D."/>
            <person name="Podicherti R."/>
            <person name="Tsui H.-C.T."/>
            <person name="Winkler M.E."/>
        </authorList>
    </citation>
    <scope>NUCLEOTIDE SEQUENCE</scope>
</reference>
<organism evidence="1">
    <name type="scientific">marine metagenome</name>
    <dbReference type="NCBI Taxonomy" id="408172"/>
    <lineage>
        <taxon>unclassified sequences</taxon>
        <taxon>metagenomes</taxon>
        <taxon>ecological metagenomes</taxon>
    </lineage>
</organism>